<keyword evidence="1" id="KW-0732">Signal</keyword>
<proteinExistence type="predicted"/>
<organism evidence="2">
    <name type="scientific">Knufia peltigerae</name>
    <dbReference type="NCBI Taxonomy" id="1002370"/>
    <lineage>
        <taxon>Eukaryota</taxon>
        <taxon>Fungi</taxon>
        <taxon>Dikarya</taxon>
        <taxon>Ascomycota</taxon>
        <taxon>Pezizomycotina</taxon>
        <taxon>Eurotiomycetes</taxon>
        <taxon>Chaetothyriomycetidae</taxon>
        <taxon>Chaetothyriales</taxon>
        <taxon>Trichomeriaceae</taxon>
        <taxon>Knufia</taxon>
    </lineage>
</organism>
<feature type="chain" id="PRO_5041320954" evidence="1">
    <location>
        <begin position="24"/>
        <end position="243"/>
    </location>
</feature>
<accession>A0AA39CS43</accession>
<dbReference type="EMBL" id="JAPDRN010000131">
    <property type="protein sequence ID" value="KAJ9619452.1"/>
    <property type="molecule type" value="Genomic_DNA"/>
</dbReference>
<feature type="signal peptide" evidence="1">
    <location>
        <begin position="1"/>
        <end position="23"/>
    </location>
</feature>
<dbReference type="AlphaFoldDB" id="A0AA39CS43"/>
<comment type="caution">
    <text evidence="2">The sequence shown here is derived from an EMBL/GenBank/DDBJ whole genome shotgun (WGS) entry which is preliminary data.</text>
</comment>
<sequence length="243" mass="26389">MEAAMRLFVLAAVLTALPFTATALDVPPVRYPSLPAHAATAEGFVPAGWALEYRIEGDLDHDGRADLALVLRQHDPRNIIEHDGFGPSPYDSNPRILAIAFARPSGYVLAAQNHTLIPRPDSPVLSDVLAEGTGVSIQRGALRVGLYSFSSAGSWSTSTTTFTFRWQEGDFALIGYDRDSMMRNSGQTEGLSVNFSTGKVKLTEGSMQDDKEQVRWQTLGDRKRWTLDSVGDGCAFNPLGDGD</sequence>
<evidence type="ECO:0000256" key="1">
    <source>
        <dbReference type="SAM" id="SignalP"/>
    </source>
</evidence>
<name>A0AA39CS43_9EURO</name>
<evidence type="ECO:0000313" key="2">
    <source>
        <dbReference type="EMBL" id="KAJ9619452.1"/>
    </source>
</evidence>
<gene>
    <name evidence="2" type="ORF">H2204_012629</name>
</gene>
<protein>
    <submittedName>
        <fullName evidence="2">Uncharacterized protein</fullName>
    </submittedName>
</protein>
<reference evidence="2" key="1">
    <citation type="submission" date="2022-10" db="EMBL/GenBank/DDBJ databases">
        <title>Culturing micro-colonial fungi from biological soil crusts in the Mojave desert and describing Neophaeococcomyces mojavensis, and introducing the new genera and species Taxawa tesnikishii.</title>
        <authorList>
            <person name="Kurbessoian T."/>
            <person name="Stajich J.E."/>
        </authorList>
    </citation>
    <scope>NUCLEOTIDE SEQUENCE</scope>
    <source>
        <strain evidence="2">TK_35</strain>
    </source>
</reference>